<dbReference type="Proteomes" id="UP000250535">
    <property type="component" value="Segment"/>
</dbReference>
<gene>
    <name evidence="1" type="primary">37</name>
    <name evidence="1" type="ORF">SEA_MEMENTOMORI_37</name>
</gene>
<protein>
    <submittedName>
        <fullName evidence="1">Uncharacterized protein</fullName>
    </submittedName>
</protein>
<reference evidence="1 2" key="1">
    <citation type="submission" date="2018-04" db="EMBL/GenBank/DDBJ databases">
        <authorList>
            <person name="Harrington T."/>
            <person name="Washburn E."/>
            <person name="Bricker J."/>
            <person name="McKinney A."/>
            <person name="Betsko A.J."/>
            <person name="Garlena R.A."/>
            <person name="Russell D.A."/>
            <person name="Pope W.A."/>
            <person name="Jacobs-Sera D."/>
            <person name="Hatfull G.F."/>
        </authorList>
    </citation>
    <scope>NUCLEOTIDE SEQUENCE [LARGE SCALE GENOMIC DNA]</scope>
</reference>
<proteinExistence type="predicted"/>
<sequence length="115" mass="12159">MPTTNEHIEARDDLDLQRRLIAAAEQMEIPNAQSAVVSVLGTLISRPITVNGEETTITRVHAYAANVRREHLADDKALPPGLNPGAVTDDHLRAALTAVIQPAEVPPVGGGVAEA</sequence>
<dbReference type="EMBL" id="MH271303">
    <property type="protein sequence ID" value="AWY05291.1"/>
    <property type="molecule type" value="Genomic_DNA"/>
</dbReference>
<keyword evidence="2" id="KW-1185">Reference proteome</keyword>
<evidence type="ECO:0000313" key="2">
    <source>
        <dbReference type="Proteomes" id="UP000250535"/>
    </source>
</evidence>
<dbReference type="RefSeq" id="YP_009802709.1">
    <property type="nucleotide sequence ID" value="NC_047987.1"/>
</dbReference>
<organism evidence="1 2">
    <name type="scientific">Microbacterium phage MementoMori</name>
    <dbReference type="NCBI Taxonomy" id="2201436"/>
    <lineage>
        <taxon>Viruses</taxon>
        <taxon>Duplodnaviria</taxon>
        <taxon>Heunggongvirae</taxon>
        <taxon>Uroviricota</taxon>
        <taxon>Caudoviricetes</taxon>
        <taxon>Kutznervirinae</taxon>
        <taxon>Mementomorivirus</taxon>
        <taxon>Mementomorivirus mementomori</taxon>
    </lineage>
</organism>
<dbReference type="KEGG" id="vg:54993264"/>
<accession>A0A2Z4Q5K8</accession>
<dbReference type="GeneID" id="54993264"/>
<evidence type="ECO:0000313" key="1">
    <source>
        <dbReference type="EMBL" id="AWY05291.1"/>
    </source>
</evidence>
<name>A0A2Z4Q5K8_9CAUD</name>